<dbReference type="EMBL" id="JBJUIK010000002">
    <property type="protein sequence ID" value="KAL3535604.1"/>
    <property type="molecule type" value="Genomic_DNA"/>
</dbReference>
<evidence type="ECO:0000313" key="2">
    <source>
        <dbReference type="EMBL" id="KAL3535604.1"/>
    </source>
</evidence>
<dbReference type="AlphaFoldDB" id="A0ABD3AWJ1"/>
<dbReference type="InterPro" id="IPR029058">
    <property type="entry name" value="AB_hydrolase_fold"/>
</dbReference>
<dbReference type="InterPro" id="IPR022742">
    <property type="entry name" value="Hydrolase_4"/>
</dbReference>
<dbReference type="Proteomes" id="UP001630127">
    <property type="component" value="Unassembled WGS sequence"/>
</dbReference>
<protein>
    <recommendedName>
        <fullName evidence="1">Serine aminopeptidase S33 domain-containing protein</fullName>
    </recommendedName>
</protein>
<accession>A0ABD3AWJ1</accession>
<keyword evidence="3" id="KW-1185">Reference proteome</keyword>
<sequence>MSMGAADDVTENIINRHLDFARAEIISYQGNSSVTVDAITCRQEDTQVGALVNEKGILDPIKRRKTGDTNSRLKRSLEKMKKRKREYHMTLTQLPAQAPKPSFVGETEQKKITLQKDNGSKLVGLWHDETGSPDVVILCHGYRSSKDSRTIVKIADALKEDKISTFRFDFSGNGESEGTFQYSNYLGEVEDLRAVIGYFTRNNRRISAIIGHSKGGNVVLLYASKYHDIGKVINVSGRFHLGQGIADRFGADYLERIKKDGYIDVKNRKGKVEYRVTEQCIMDRLNINMNNSCLLIDKECRVLTIHGSADEITPLADAFQFHEIIPNHKLEIVKGANHCYTAHKVELTSAVLSFIKDDFLQQVPL</sequence>
<evidence type="ECO:0000313" key="3">
    <source>
        <dbReference type="Proteomes" id="UP001630127"/>
    </source>
</evidence>
<comment type="caution">
    <text evidence="2">The sequence shown here is derived from an EMBL/GenBank/DDBJ whole genome shotgun (WGS) entry which is preliminary data.</text>
</comment>
<name>A0ABD3AWJ1_9GENT</name>
<gene>
    <name evidence="2" type="ORF">ACH5RR_004065</name>
</gene>
<dbReference type="Pfam" id="PF12146">
    <property type="entry name" value="Hydrolase_4"/>
    <property type="match status" value="1"/>
</dbReference>
<feature type="domain" description="Serine aminopeptidase S33" evidence="1">
    <location>
        <begin position="135"/>
        <end position="242"/>
    </location>
</feature>
<dbReference type="PANTHER" id="PTHR42886">
    <property type="entry name" value="RE40534P-RELATED"/>
    <property type="match status" value="1"/>
</dbReference>
<dbReference type="PANTHER" id="PTHR42886:SF53">
    <property type="entry name" value="ALPHA_BETA-HYDROLASES SUPERFAMILY PROTEIN"/>
    <property type="match status" value="1"/>
</dbReference>
<organism evidence="2 3">
    <name type="scientific">Cinchona calisaya</name>
    <dbReference type="NCBI Taxonomy" id="153742"/>
    <lineage>
        <taxon>Eukaryota</taxon>
        <taxon>Viridiplantae</taxon>
        <taxon>Streptophyta</taxon>
        <taxon>Embryophyta</taxon>
        <taxon>Tracheophyta</taxon>
        <taxon>Spermatophyta</taxon>
        <taxon>Magnoliopsida</taxon>
        <taxon>eudicotyledons</taxon>
        <taxon>Gunneridae</taxon>
        <taxon>Pentapetalae</taxon>
        <taxon>asterids</taxon>
        <taxon>lamiids</taxon>
        <taxon>Gentianales</taxon>
        <taxon>Rubiaceae</taxon>
        <taxon>Cinchonoideae</taxon>
        <taxon>Cinchoneae</taxon>
        <taxon>Cinchona</taxon>
    </lineage>
</organism>
<reference evidence="2 3" key="1">
    <citation type="submission" date="2024-11" db="EMBL/GenBank/DDBJ databases">
        <title>A near-complete genome assembly of Cinchona calisaya.</title>
        <authorList>
            <person name="Lian D.C."/>
            <person name="Zhao X.W."/>
            <person name="Wei L."/>
        </authorList>
    </citation>
    <scope>NUCLEOTIDE SEQUENCE [LARGE SCALE GENOMIC DNA]</scope>
    <source>
        <tissue evidence="2">Nenye</tissue>
    </source>
</reference>
<dbReference type="SUPFAM" id="SSF53474">
    <property type="entry name" value="alpha/beta-Hydrolases"/>
    <property type="match status" value="1"/>
</dbReference>
<proteinExistence type="predicted"/>
<evidence type="ECO:0000259" key="1">
    <source>
        <dbReference type="Pfam" id="PF12146"/>
    </source>
</evidence>
<dbReference type="Gene3D" id="3.40.50.1820">
    <property type="entry name" value="alpha/beta hydrolase"/>
    <property type="match status" value="1"/>
</dbReference>